<feature type="chain" id="PRO_5011594737" evidence="1">
    <location>
        <begin position="20"/>
        <end position="412"/>
    </location>
</feature>
<evidence type="ECO:0000256" key="1">
    <source>
        <dbReference type="SAM" id="SignalP"/>
    </source>
</evidence>
<dbReference type="Proteomes" id="UP000198728">
    <property type="component" value="Unassembled WGS sequence"/>
</dbReference>
<name>A0A1I1L4D4_9RHOB</name>
<dbReference type="AlphaFoldDB" id="A0A1I1L4D4"/>
<evidence type="ECO:0000313" key="4">
    <source>
        <dbReference type="Proteomes" id="UP000198728"/>
    </source>
</evidence>
<dbReference type="EMBL" id="FOLG01000007">
    <property type="protein sequence ID" value="SFC64460.1"/>
    <property type="molecule type" value="Genomic_DNA"/>
</dbReference>
<dbReference type="GO" id="GO:0015288">
    <property type="term" value="F:porin activity"/>
    <property type="evidence" value="ECO:0007669"/>
    <property type="project" value="InterPro"/>
</dbReference>
<keyword evidence="4" id="KW-1185">Reference proteome</keyword>
<dbReference type="STRING" id="441112.SAMN04488094_10790"/>
<keyword evidence="1" id="KW-0732">Signal</keyword>
<feature type="domain" description="Porin" evidence="2">
    <location>
        <begin position="8"/>
        <end position="211"/>
    </location>
</feature>
<gene>
    <name evidence="3" type="ORF">SAMN04488094_10790</name>
</gene>
<feature type="domain" description="Porin" evidence="2">
    <location>
        <begin position="266"/>
        <end position="368"/>
    </location>
</feature>
<dbReference type="InterPro" id="IPR023614">
    <property type="entry name" value="Porin_dom_sf"/>
</dbReference>
<reference evidence="3 4" key="1">
    <citation type="submission" date="2016-10" db="EMBL/GenBank/DDBJ databases">
        <authorList>
            <person name="de Groot N.N."/>
        </authorList>
    </citation>
    <scope>NUCLEOTIDE SEQUENCE [LARGE SCALE GENOMIC DNA]</scope>
    <source>
        <strain evidence="3 4">DSM 19548</strain>
    </source>
</reference>
<accession>A0A1I1L4D4</accession>
<feature type="signal peptide" evidence="1">
    <location>
        <begin position="1"/>
        <end position="19"/>
    </location>
</feature>
<protein>
    <submittedName>
        <fullName evidence="3">Outer membrane protein OmpU</fullName>
    </submittedName>
</protein>
<dbReference type="RefSeq" id="WP_093361089.1">
    <property type="nucleotide sequence ID" value="NZ_FOLG01000007.1"/>
</dbReference>
<dbReference type="InterPro" id="IPR033900">
    <property type="entry name" value="Gram_neg_porin_domain"/>
</dbReference>
<dbReference type="Pfam" id="PF13609">
    <property type="entry name" value="Porin_4"/>
    <property type="match status" value="2"/>
</dbReference>
<organism evidence="3 4">
    <name type="scientific">Tropicimonas isoalkanivorans</name>
    <dbReference type="NCBI Taxonomy" id="441112"/>
    <lineage>
        <taxon>Bacteria</taxon>
        <taxon>Pseudomonadati</taxon>
        <taxon>Pseudomonadota</taxon>
        <taxon>Alphaproteobacteria</taxon>
        <taxon>Rhodobacterales</taxon>
        <taxon>Roseobacteraceae</taxon>
        <taxon>Tropicimonas</taxon>
    </lineage>
</organism>
<dbReference type="GO" id="GO:0016020">
    <property type="term" value="C:membrane"/>
    <property type="evidence" value="ECO:0007669"/>
    <property type="project" value="InterPro"/>
</dbReference>
<evidence type="ECO:0000313" key="3">
    <source>
        <dbReference type="EMBL" id="SFC64460.1"/>
    </source>
</evidence>
<dbReference type="SUPFAM" id="SSF56935">
    <property type="entry name" value="Porins"/>
    <property type="match status" value="1"/>
</dbReference>
<proteinExistence type="predicted"/>
<dbReference type="OrthoDB" id="7326315at2"/>
<sequence length="412" mass="43958">MKKVLLTSTALVAFAGAAAAEVTLSGWAEMGVVGGKDVESQFWNDVDVDFTMTGEADNGLTFGANVDLDSASDLGNHTGEMEDVEIFLSGEFGTVTMGDTDGALDWALTDAADWGNPGTIDDSETAHWGRQDTYLDGIYDGQIFRYDYTYGDFGFALSLETDDRSDTVLETEFGDVDRNDLAWAIGAKWTPELGAGTLKLGIGYQEGDQGSVGFGLTDAQVDQLSNEFASAFFDLDPLTLTEQEAGFIEAFDGVFGFDANTGESDELLVALGDDVSVAGISAGYEMDNGFSFGGSYSDWSGDDLDSGSFWGIGAGYAWEAFSISVNYGEHSFEYEGGSGLDTSGYGVAMGYDLGGGLSILAGYGKSEADLKIKGSFLGYDPILEEFTDTVYDVNETFDTEFDTWSLGLKMDF</sequence>
<evidence type="ECO:0000259" key="2">
    <source>
        <dbReference type="Pfam" id="PF13609"/>
    </source>
</evidence>
<dbReference type="Gene3D" id="2.40.160.10">
    <property type="entry name" value="Porin"/>
    <property type="match status" value="2"/>
</dbReference>